<evidence type="ECO:0000313" key="15">
    <source>
        <dbReference type="Proteomes" id="UP000214746"/>
    </source>
</evidence>
<feature type="transmembrane region" description="Helical" evidence="12">
    <location>
        <begin position="115"/>
        <end position="143"/>
    </location>
</feature>
<feature type="transmembrane region" description="Helical" evidence="12">
    <location>
        <begin position="30"/>
        <end position="49"/>
    </location>
</feature>
<feature type="transmembrane region" description="Helical" evidence="12">
    <location>
        <begin position="399"/>
        <end position="420"/>
    </location>
</feature>
<feature type="transmembrane region" description="Helical" evidence="12">
    <location>
        <begin position="332"/>
        <end position="351"/>
    </location>
</feature>
<evidence type="ECO:0000256" key="12">
    <source>
        <dbReference type="SAM" id="Phobius"/>
    </source>
</evidence>
<evidence type="ECO:0000256" key="4">
    <source>
        <dbReference type="ARBA" id="ARBA00022475"/>
    </source>
</evidence>
<gene>
    <name evidence="14" type="ORF">CBW46_014955</name>
</gene>
<feature type="domain" description="Major facilitator superfamily (MFS) profile" evidence="13">
    <location>
        <begin position="15"/>
        <end position="425"/>
    </location>
</feature>
<organism evidence="14 15">
    <name type="scientific">Paenibacillus xerothermodurans</name>
    <dbReference type="NCBI Taxonomy" id="1977292"/>
    <lineage>
        <taxon>Bacteria</taxon>
        <taxon>Bacillati</taxon>
        <taxon>Bacillota</taxon>
        <taxon>Bacilli</taxon>
        <taxon>Bacillales</taxon>
        <taxon>Paenibacillaceae</taxon>
        <taxon>Paenibacillus</taxon>
    </lineage>
</organism>
<comment type="subcellular location">
    <subcellularLocation>
        <location evidence="1">Cell membrane</location>
        <topology evidence="1">Multi-pass membrane protein</topology>
    </subcellularLocation>
</comment>
<dbReference type="PROSITE" id="PS50850">
    <property type="entry name" value="MFS"/>
    <property type="match status" value="1"/>
</dbReference>
<keyword evidence="4" id="KW-1003">Cell membrane</keyword>
<evidence type="ECO:0000256" key="5">
    <source>
        <dbReference type="ARBA" id="ARBA00022692"/>
    </source>
</evidence>
<feature type="transmembrane region" description="Helical" evidence="12">
    <location>
        <begin position="253"/>
        <end position="270"/>
    </location>
</feature>
<keyword evidence="5 12" id="KW-0812">Transmembrane</keyword>
<dbReference type="PANTHER" id="PTHR43045">
    <property type="entry name" value="SHIKIMATE TRANSPORTER"/>
    <property type="match status" value="1"/>
</dbReference>
<evidence type="ECO:0000256" key="3">
    <source>
        <dbReference type="ARBA" id="ARBA00022448"/>
    </source>
</evidence>
<feature type="transmembrane region" description="Helical" evidence="12">
    <location>
        <begin position="55"/>
        <end position="76"/>
    </location>
</feature>
<dbReference type="EMBL" id="NHRJ02000009">
    <property type="protein sequence ID" value="PZE20206.1"/>
    <property type="molecule type" value="Genomic_DNA"/>
</dbReference>
<keyword evidence="15" id="KW-1185">Reference proteome</keyword>
<sequence>MKTTMALSKKEMRQVAVASLIGSAIEWYDWFLYGTAAALVFNTLFFPAYDPLVGTLLAFATFGAGFLARPLGGIIFGYYGDRLGRKTTLIVCLLLMGIGTFTIGLLPSYEQIGVWAPILLVTLRVIQGIAVGGEWGGAVLLAIEHSPEDKRGFYGSWPQMGVPVGLLLSTVVFSAFTALPQDQFISWGWRIPFLLSILLIATGLFIRLKVMETPAFIQAKEAGHHAKNPLKEVLRTSKKDILIALGSRFANDASYYISNVFVLLYATKYLSLDKTLFLTGVSVGAVVEIFTIPLFGTLSDKLGRRPVFMAGSLFFILFSFPFFWLVETQNMALIWIGLVLWIAVGHGATFAPMSAFIAERFDTSTRYTGASISYQVSGILIGGPAPFLATALLTWSGHYWPIALFMMILGVISFISIYVASETYRKDLNITMRPDQSAHTPDQTLGAQTNTKTKGVSRS</sequence>
<dbReference type="InterPro" id="IPR005829">
    <property type="entry name" value="Sugar_transporter_CS"/>
</dbReference>
<evidence type="ECO:0000256" key="6">
    <source>
        <dbReference type="ARBA" id="ARBA00022847"/>
    </source>
</evidence>
<protein>
    <recommendedName>
        <fullName evidence="10">Putative proline/betaine transporter</fullName>
    </recommendedName>
</protein>
<dbReference type="GO" id="GO:0005886">
    <property type="term" value="C:plasma membrane"/>
    <property type="evidence" value="ECO:0007669"/>
    <property type="project" value="UniProtKB-SubCell"/>
</dbReference>
<keyword evidence="6" id="KW-0769">Symport</keyword>
<comment type="function">
    <text evidence="9">May be a proton symporter involved in the uptake of osmolytes such as proline and glycine betaine.</text>
</comment>
<dbReference type="InterPro" id="IPR020846">
    <property type="entry name" value="MFS_dom"/>
</dbReference>
<keyword evidence="7 12" id="KW-1133">Transmembrane helix</keyword>
<evidence type="ECO:0000256" key="2">
    <source>
        <dbReference type="ARBA" id="ARBA00008240"/>
    </source>
</evidence>
<dbReference type="InterPro" id="IPR011701">
    <property type="entry name" value="MFS"/>
</dbReference>
<feature type="transmembrane region" description="Helical" evidence="12">
    <location>
        <begin position="187"/>
        <end position="206"/>
    </location>
</feature>
<dbReference type="OrthoDB" id="9783227at2"/>
<keyword evidence="3" id="KW-0813">Transport</keyword>
<evidence type="ECO:0000256" key="7">
    <source>
        <dbReference type="ARBA" id="ARBA00022989"/>
    </source>
</evidence>
<evidence type="ECO:0000256" key="11">
    <source>
        <dbReference type="SAM" id="MobiDB-lite"/>
    </source>
</evidence>
<accession>A0A2W1NR46</accession>
<comment type="similarity">
    <text evidence="2">Belongs to the major facilitator superfamily. Metabolite:H+ Symporter (MHS) family (TC 2.A.1.6) family.</text>
</comment>
<dbReference type="Pfam" id="PF07690">
    <property type="entry name" value="MFS_1"/>
    <property type="match status" value="1"/>
</dbReference>
<dbReference type="InterPro" id="IPR036259">
    <property type="entry name" value="MFS_trans_sf"/>
</dbReference>
<dbReference type="PANTHER" id="PTHR43045:SF1">
    <property type="entry name" value="SHIKIMATE TRANSPORTER"/>
    <property type="match status" value="1"/>
</dbReference>
<evidence type="ECO:0000313" key="14">
    <source>
        <dbReference type="EMBL" id="PZE20206.1"/>
    </source>
</evidence>
<comment type="caution">
    <text evidence="14">The sequence shown here is derived from an EMBL/GenBank/DDBJ whole genome shotgun (WGS) entry which is preliminary data.</text>
</comment>
<feature type="transmembrane region" description="Helical" evidence="12">
    <location>
        <begin position="276"/>
        <end position="295"/>
    </location>
</feature>
<proteinExistence type="inferred from homology"/>
<dbReference type="Gene3D" id="1.20.1250.20">
    <property type="entry name" value="MFS general substrate transporter like domains"/>
    <property type="match status" value="2"/>
</dbReference>
<reference evidence="14" key="1">
    <citation type="submission" date="2018-06" db="EMBL/GenBank/DDBJ databases">
        <title>Paenibacillus xerothermodurans sp. nov. an extremely dry heat resistant spore forming bacterium isolated from the soil of Cape Canaveral, Florida.</title>
        <authorList>
            <person name="Seuylemezian A."/>
            <person name="Kaur N."/>
            <person name="Patil P."/>
            <person name="Patil P."/>
            <person name="Mayilraj S."/>
            <person name="Vaishampayan P."/>
        </authorList>
    </citation>
    <scope>NUCLEOTIDE SEQUENCE [LARGE SCALE GENOMIC DNA]</scope>
    <source>
        <strain evidence="14">ATCC 27380</strain>
    </source>
</reference>
<dbReference type="GO" id="GO:0015293">
    <property type="term" value="F:symporter activity"/>
    <property type="evidence" value="ECO:0007669"/>
    <property type="project" value="UniProtKB-KW"/>
</dbReference>
<dbReference type="AlphaFoldDB" id="A0A2W1NR46"/>
<feature type="transmembrane region" description="Helical" evidence="12">
    <location>
        <begin position="88"/>
        <end position="109"/>
    </location>
</feature>
<evidence type="ECO:0000256" key="1">
    <source>
        <dbReference type="ARBA" id="ARBA00004651"/>
    </source>
</evidence>
<dbReference type="PROSITE" id="PS00217">
    <property type="entry name" value="SUGAR_TRANSPORT_2"/>
    <property type="match status" value="1"/>
</dbReference>
<evidence type="ECO:0000256" key="10">
    <source>
        <dbReference type="ARBA" id="ARBA00039918"/>
    </source>
</evidence>
<feature type="transmembrane region" description="Helical" evidence="12">
    <location>
        <begin position="372"/>
        <end position="393"/>
    </location>
</feature>
<keyword evidence="8 12" id="KW-0472">Membrane</keyword>
<feature type="region of interest" description="Disordered" evidence="11">
    <location>
        <begin position="435"/>
        <end position="459"/>
    </location>
</feature>
<dbReference type="CDD" id="cd17369">
    <property type="entry name" value="MFS_ShiA_like"/>
    <property type="match status" value="1"/>
</dbReference>
<evidence type="ECO:0000259" key="13">
    <source>
        <dbReference type="PROSITE" id="PS50850"/>
    </source>
</evidence>
<name>A0A2W1NR46_PAEXE</name>
<evidence type="ECO:0000256" key="9">
    <source>
        <dbReference type="ARBA" id="ARBA00037295"/>
    </source>
</evidence>
<dbReference type="FunFam" id="1.20.1250.20:FF:000001">
    <property type="entry name" value="Dicarboxylate MFS transporter"/>
    <property type="match status" value="1"/>
</dbReference>
<feature type="transmembrane region" description="Helical" evidence="12">
    <location>
        <begin position="307"/>
        <end position="326"/>
    </location>
</feature>
<dbReference type="Proteomes" id="UP000214746">
    <property type="component" value="Unassembled WGS sequence"/>
</dbReference>
<evidence type="ECO:0000256" key="8">
    <source>
        <dbReference type="ARBA" id="ARBA00023136"/>
    </source>
</evidence>
<feature type="transmembrane region" description="Helical" evidence="12">
    <location>
        <begin position="164"/>
        <end position="181"/>
    </location>
</feature>
<dbReference type="SUPFAM" id="SSF103473">
    <property type="entry name" value="MFS general substrate transporter"/>
    <property type="match status" value="1"/>
</dbReference>
<feature type="compositionally biased region" description="Polar residues" evidence="11">
    <location>
        <begin position="437"/>
        <end position="459"/>
    </location>
</feature>